<dbReference type="Proteomes" id="UP001501161">
    <property type="component" value="Unassembled WGS sequence"/>
</dbReference>
<evidence type="ECO:0000313" key="2">
    <source>
        <dbReference type="EMBL" id="GAA2094155.1"/>
    </source>
</evidence>
<evidence type="ECO:0008006" key="4">
    <source>
        <dbReference type="Google" id="ProtNLM"/>
    </source>
</evidence>
<gene>
    <name evidence="2" type="ORF">GCM10009726_00780</name>
</gene>
<comment type="caution">
    <text evidence="2">The sequence shown here is derived from an EMBL/GenBank/DDBJ whole genome shotgun (WGS) entry which is preliminary data.</text>
</comment>
<name>A0ABP5I856_9ACTN</name>
<evidence type="ECO:0000256" key="1">
    <source>
        <dbReference type="ARBA" id="ARBA00023125"/>
    </source>
</evidence>
<dbReference type="InterPro" id="IPR010998">
    <property type="entry name" value="Integrase_recombinase_N"/>
</dbReference>
<organism evidence="2 3">
    <name type="scientific">Nocardioides furvisabuli</name>
    <dbReference type="NCBI Taxonomy" id="375542"/>
    <lineage>
        <taxon>Bacteria</taxon>
        <taxon>Bacillati</taxon>
        <taxon>Actinomycetota</taxon>
        <taxon>Actinomycetes</taxon>
        <taxon>Propionibacteriales</taxon>
        <taxon>Nocardioidaceae</taxon>
        <taxon>Nocardioides</taxon>
    </lineage>
</organism>
<sequence>MTDSWTMHDLRDALDKFERELRTAGLTDNTVTTYIDRADRFLRYLSGDYTPGR</sequence>
<accession>A0ABP5I856</accession>
<protein>
    <recommendedName>
        <fullName evidence="4">Core-binding (CB) domain-containing protein</fullName>
    </recommendedName>
</protein>
<dbReference type="RefSeq" id="WP_231249272.1">
    <property type="nucleotide sequence ID" value="NZ_BAAAMQ010000005.1"/>
</dbReference>
<dbReference type="Gene3D" id="1.10.150.130">
    <property type="match status" value="1"/>
</dbReference>
<reference evidence="3" key="1">
    <citation type="journal article" date="2019" name="Int. J. Syst. Evol. Microbiol.">
        <title>The Global Catalogue of Microorganisms (GCM) 10K type strain sequencing project: providing services to taxonomists for standard genome sequencing and annotation.</title>
        <authorList>
            <consortium name="The Broad Institute Genomics Platform"/>
            <consortium name="The Broad Institute Genome Sequencing Center for Infectious Disease"/>
            <person name="Wu L."/>
            <person name="Ma J."/>
        </authorList>
    </citation>
    <scope>NUCLEOTIDE SEQUENCE [LARGE SCALE GENOMIC DNA]</scope>
    <source>
        <strain evidence="3">JCM 13813</strain>
    </source>
</reference>
<evidence type="ECO:0000313" key="3">
    <source>
        <dbReference type="Proteomes" id="UP001501161"/>
    </source>
</evidence>
<keyword evidence="1" id="KW-0238">DNA-binding</keyword>
<keyword evidence="3" id="KW-1185">Reference proteome</keyword>
<proteinExistence type="predicted"/>
<dbReference type="EMBL" id="BAAAMQ010000005">
    <property type="protein sequence ID" value="GAA2094155.1"/>
    <property type="molecule type" value="Genomic_DNA"/>
</dbReference>